<dbReference type="InterPro" id="IPR036390">
    <property type="entry name" value="WH_DNA-bd_sf"/>
</dbReference>
<dbReference type="SUPFAM" id="SSF64288">
    <property type="entry name" value="Chorismate lyase-like"/>
    <property type="match status" value="1"/>
</dbReference>
<dbReference type="GO" id="GO:0003677">
    <property type="term" value="F:DNA binding"/>
    <property type="evidence" value="ECO:0007669"/>
    <property type="project" value="UniProtKB-KW"/>
</dbReference>
<organism evidence="5 6">
    <name type="scientific">Mesoterricola sediminis</name>
    <dbReference type="NCBI Taxonomy" id="2927980"/>
    <lineage>
        <taxon>Bacteria</taxon>
        <taxon>Pseudomonadati</taxon>
        <taxon>Acidobacteriota</taxon>
        <taxon>Holophagae</taxon>
        <taxon>Holophagales</taxon>
        <taxon>Holophagaceae</taxon>
        <taxon>Mesoterricola</taxon>
    </lineage>
</organism>
<proteinExistence type="predicted"/>
<evidence type="ECO:0000313" key="6">
    <source>
        <dbReference type="Proteomes" id="UP001228113"/>
    </source>
</evidence>
<name>A0AA48H1Z9_9BACT</name>
<dbReference type="InterPro" id="IPR011663">
    <property type="entry name" value="UTRA"/>
</dbReference>
<dbReference type="GO" id="GO:0045892">
    <property type="term" value="P:negative regulation of DNA-templated transcription"/>
    <property type="evidence" value="ECO:0007669"/>
    <property type="project" value="TreeGrafter"/>
</dbReference>
<dbReference type="InterPro" id="IPR000524">
    <property type="entry name" value="Tscrpt_reg_HTH_GntR"/>
</dbReference>
<evidence type="ECO:0000256" key="2">
    <source>
        <dbReference type="ARBA" id="ARBA00023125"/>
    </source>
</evidence>
<dbReference type="PROSITE" id="PS50949">
    <property type="entry name" value="HTH_GNTR"/>
    <property type="match status" value="1"/>
</dbReference>
<dbReference type="Gene3D" id="3.40.1410.10">
    <property type="entry name" value="Chorismate lyase-like"/>
    <property type="match status" value="1"/>
</dbReference>
<feature type="domain" description="HTH gntR-type" evidence="4">
    <location>
        <begin position="8"/>
        <end position="76"/>
    </location>
</feature>
<dbReference type="Pfam" id="PF00392">
    <property type="entry name" value="GntR"/>
    <property type="match status" value="1"/>
</dbReference>
<protein>
    <submittedName>
        <fullName evidence="5">GntR family transcriptional regulator</fullName>
    </submittedName>
</protein>
<dbReference type="GO" id="GO:0003700">
    <property type="term" value="F:DNA-binding transcription factor activity"/>
    <property type="evidence" value="ECO:0007669"/>
    <property type="project" value="InterPro"/>
</dbReference>
<dbReference type="Pfam" id="PF07702">
    <property type="entry name" value="UTRA"/>
    <property type="match status" value="1"/>
</dbReference>
<dbReference type="KEGG" id="msea:METESE_34830"/>
<dbReference type="SMART" id="SM00345">
    <property type="entry name" value="HTH_GNTR"/>
    <property type="match status" value="1"/>
</dbReference>
<keyword evidence="2" id="KW-0238">DNA-binding</keyword>
<dbReference type="Gene3D" id="1.10.10.10">
    <property type="entry name" value="Winged helix-like DNA-binding domain superfamily/Winged helix DNA-binding domain"/>
    <property type="match status" value="1"/>
</dbReference>
<dbReference type="InterPro" id="IPR036388">
    <property type="entry name" value="WH-like_DNA-bd_sf"/>
</dbReference>
<evidence type="ECO:0000256" key="1">
    <source>
        <dbReference type="ARBA" id="ARBA00023015"/>
    </source>
</evidence>
<dbReference type="PRINTS" id="PR00035">
    <property type="entry name" value="HTHGNTR"/>
</dbReference>
<dbReference type="PANTHER" id="PTHR44846:SF1">
    <property type="entry name" value="MANNOSYL-D-GLYCERATE TRANSPORT_METABOLISM SYSTEM REPRESSOR MNGR-RELATED"/>
    <property type="match status" value="1"/>
</dbReference>
<evidence type="ECO:0000256" key="3">
    <source>
        <dbReference type="ARBA" id="ARBA00023163"/>
    </source>
</evidence>
<dbReference type="InterPro" id="IPR050679">
    <property type="entry name" value="Bact_HTH_transcr_reg"/>
</dbReference>
<accession>A0AA48H1Z9</accession>
<keyword evidence="1" id="KW-0805">Transcription regulation</keyword>
<dbReference type="AlphaFoldDB" id="A0AA48H1Z9"/>
<evidence type="ECO:0000313" key="5">
    <source>
        <dbReference type="EMBL" id="BDU78525.1"/>
    </source>
</evidence>
<dbReference type="FunFam" id="1.10.10.10:FF:000079">
    <property type="entry name" value="GntR family transcriptional regulator"/>
    <property type="match status" value="1"/>
</dbReference>
<dbReference type="Proteomes" id="UP001228113">
    <property type="component" value="Chromosome"/>
</dbReference>
<dbReference type="SMART" id="SM00866">
    <property type="entry name" value="UTRA"/>
    <property type="match status" value="1"/>
</dbReference>
<keyword evidence="3" id="KW-0804">Transcription</keyword>
<gene>
    <name evidence="5" type="ORF">METESE_34830</name>
</gene>
<dbReference type="InterPro" id="IPR028978">
    <property type="entry name" value="Chorismate_lyase_/UTRA_dom_sf"/>
</dbReference>
<keyword evidence="6" id="KW-1185">Reference proteome</keyword>
<dbReference type="EMBL" id="AP027081">
    <property type="protein sequence ID" value="BDU78525.1"/>
    <property type="molecule type" value="Genomic_DNA"/>
</dbReference>
<dbReference type="SUPFAM" id="SSF46785">
    <property type="entry name" value="Winged helix' DNA-binding domain"/>
    <property type="match status" value="1"/>
</dbReference>
<reference evidence="5" key="1">
    <citation type="journal article" date="2023" name="Int. J. Syst. Evol. Microbiol.">
        <title>Mesoterricola silvestris gen. nov., sp. nov., Mesoterricola sediminis sp. nov., Geothrix oryzae sp. nov., Geothrix edaphica sp. nov., Geothrix rubra sp. nov., and Geothrix limicola sp. nov., six novel members of Acidobacteriota isolated from soils.</title>
        <authorList>
            <person name="Itoh H."/>
            <person name="Sugisawa Y."/>
            <person name="Mise K."/>
            <person name="Xu Z."/>
            <person name="Kuniyasu M."/>
            <person name="Ushijima N."/>
            <person name="Kawano K."/>
            <person name="Kobayashi E."/>
            <person name="Shiratori Y."/>
            <person name="Masuda Y."/>
            <person name="Senoo K."/>
        </authorList>
    </citation>
    <scope>NUCLEOTIDE SEQUENCE</scope>
    <source>
        <strain evidence="5">W786</strain>
    </source>
</reference>
<evidence type="ECO:0000259" key="4">
    <source>
        <dbReference type="PROSITE" id="PS50949"/>
    </source>
</evidence>
<dbReference type="RefSeq" id="WP_316410728.1">
    <property type="nucleotide sequence ID" value="NZ_AP027081.1"/>
</dbReference>
<dbReference type="PANTHER" id="PTHR44846">
    <property type="entry name" value="MANNOSYL-D-GLYCERATE TRANSPORT/METABOLISM SYSTEM REPRESSOR MNGR-RELATED"/>
    <property type="match status" value="1"/>
</dbReference>
<dbReference type="CDD" id="cd07377">
    <property type="entry name" value="WHTH_GntR"/>
    <property type="match status" value="1"/>
</dbReference>
<sequence>MLDPESRLPLYHQVETRLREDIQAGRLRVGEAIPPERELIAQFGVSRITIRQALANLAAEGLLIRRQGRGTFVAGTRDRAFTESLANLTGHLEELQLRGLDPEVKILALARRALPADAAAALARPEGEEAGFVRRLVWVGHAPLMLSEIWLPASLGVELTPDQAAAEGMAPLLTRLGQPPRFGRQRIGAEPAAPEPGRLLEVRPGDPVLRVTRVLYGEGERPLAYLRTLYRADRYEYAIELRRLNGRH</sequence>